<feature type="transmembrane region" description="Helical" evidence="6">
    <location>
        <begin position="146"/>
        <end position="169"/>
    </location>
</feature>
<feature type="transmembrane region" description="Helical" evidence="6">
    <location>
        <begin position="208"/>
        <end position="226"/>
    </location>
</feature>
<evidence type="ECO:0000256" key="2">
    <source>
        <dbReference type="ARBA" id="ARBA00022692"/>
    </source>
</evidence>
<accession>A0A6V7VUR5</accession>
<organism evidence="8 9">
    <name type="scientific">Meloidogyne enterolobii</name>
    <name type="common">Root-knot nematode worm</name>
    <name type="synonym">Meloidogyne mayaguensis</name>
    <dbReference type="NCBI Taxonomy" id="390850"/>
    <lineage>
        <taxon>Eukaryota</taxon>
        <taxon>Metazoa</taxon>
        <taxon>Ecdysozoa</taxon>
        <taxon>Nematoda</taxon>
        <taxon>Chromadorea</taxon>
        <taxon>Rhabditida</taxon>
        <taxon>Tylenchina</taxon>
        <taxon>Tylenchomorpha</taxon>
        <taxon>Tylenchoidea</taxon>
        <taxon>Meloidogynidae</taxon>
        <taxon>Meloidogyninae</taxon>
        <taxon>Meloidogyne</taxon>
    </lineage>
</organism>
<reference evidence="8 9" key="1">
    <citation type="submission" date="2020-08" db="EMBL/GenBank/DDBJ databases">
        <authorList>
            <person name="Koutsovoulos G."/>
            <person name="Danchin GJ E."/>
        </authorList>
    </citation>
    <scope>NUCLEOTIDE SEQUENCE [LARGE SCALE GENOMIC DNA]</scope>
</reference>
<evidence type="ECO:0000256" key="4">
    <source>
        <dbReference type="ARBA" id="ARBA00023136"/>
    </source>
</evidence>
<feature type="transmembrane region" description="Helical" evidence="6">
    <location>
        <begin position="318"/>
        <end position="338"/>
    </location>
</feature>
<dbReference type="SUPFAM" id="SSF103473">
    <property type="entry name" value="MFS general substrate transporter"/>
    <property type="match status" value="1"/>
</dbReference>
<dbReference type="Proteomes" id="UP000580250">
    <property type="component" value="Unassembled WGS sequence"/>
</dbReference>
<feature type="transmembrane region" description="Helical" evidence="6">
    <location>
        <begin position="285"/>
        <end position="306"/>
    </location>
</feature>
<dbReference type="PANTHER" id="PTHR24064">
    <property type="entry name" value="SOLUTE CARRIER FAMILY 22 MEMBER"/>
    <property type="match status" value="1"/>
</dbReference>
<feature type="transmembrane region" description="Helical" evidence="6">
    <location>
        <begin position="123"/>
        <end position="140"/>
    </location>
</feature>
<feature type="transmembrane region" description="Helical" evidence="6">
    <location>
        <begin position="90"/>
        <end position="111"/>
    </location>
</feature>
<evidence type="ECO:0000259" key="7">
    <source>
        <dbReference type="PROSITE" id="PS50850"/>
    </source>
</evidence>
<keyword evidence="3 6" id="KW-1133">Transmembrane helix</keyword>
<dbReference type="GO" id="GO:0022857">
    <property type="term" value="F:transmembrane transporter activity"/>
    <property type="evidence" value="ECO:0007669"/>
    <property type="project" value="InterPro"/>
</dbReference>
<dbReference type="PROSITE" id="PS00216">
    <property type="entry name" value="SUGAR_TRANSPORT_1"/>
    <property type="match status" value="1"/>
</dbReference>
<name>A0A6V7VUR5_MELEN</name>
<comment type="caution">
    <text evidence="8">The sequence shown here is derived from an EMBL/GenBank/DDBJ whole genome shotgun (WGS) entry which is preliminary data.</text>
</comment>
<dbReference type="OrthoDB" id="5296287at2759"/>
<dbReference type="EMBL" id="CAJEWN010000325">
    <property type="protein sequence ID" value="CAD2178686.1"/>
    <property type="molecule type" value="Genomic_DNA"/>
</dbReference>
<feature type="transmembrane region" description="Helical" evidence="6">
    <location>
        <begin position="350"/>
        <end position="371"/>
    </location>
</feature>
<proteinExistence type="predicted"/>
<evidence type="ECO:0000256" key="5">
    <source>
        <dbReference type="SAM" id="MobiDB-lite"/>
    </source>
</evidence>
<dbReference type="Gene3D" id="1.20.1250.20">
    <property type="entry name" value="MFS general substrate transporter like domains"/>
    <property type="match status" value="1"/>
</dbReference>
<dbReference type="GO" id="GO:0016020">
    <property type="term" value="C:membrane"/>
    <property type="evidence" value="ECO:0007669"/>
    <property type="project" value="UniProtKB-SubCell"/>
</dbReference>
<dbReference type="InterPro" id="IPR036259">
    <property type="entry name" value="MFS_trans_sf"/>
</dbReference>
<feature type="transmembrane region" description="Helical" evidence="6">
    <location>
        <begin position="413"/>
        <end position="433"/>
    </location>
</feature>
<gene>
    <name evidence="8" type="ORF">MENT_LOCUS30637</name>
</gene>
<evidence type="ECO:0000256" key="6">
    <source>
        <dbReference type="SAM" id="Phobius"/>
    </source>
</evidence>
<keyword evidence="2 6" id="KW-0812">Transmembrane</keyword>
<evidence type="ECO:0000313" key="8">
    <source>
        <dbReference type="EMBL" id="CAD2178686.1"/>
    </source>
</evidence>
<dbReference type="InterPro" id="IPR011701">
    <property type="entry name" value="MFS"/>
</dbReference>
<sequence length="506" mass="57508">MGLSTLTTLNRFHIFVLIGWQTTIFFASQMLFTIFATYTPRWKCLSNNTTTEFNRDCNLYLKCPSEDLEFEQSPFFSATIEFDWFCGYGAYYRTIFGQIQFIGVLFGTFLMAPLSDRFGRKPVGLTCLTFGLTLLAMTSLSPTGYILLMIRFIVAILMGGSMVVIATYTMEIIPPEHRITLRTFCNWGICRLLMTTICFYFPNWRTASIASALASVPALIIFAFIIPESPTWLHSQGKTEKMRRSERYIARIAGIPFEPVEHVEICRKEVKKRPNIFAIFHDKVLFGRLLVLWMMWFCSSLSSYSIDLNSANFSGDFFANQWILSCPIIISKMFLFVLDSNWPSFSRRTLHHFAQSVVCISFILLTILVIIGYDGIWILLINLFGTIFLEFTWDANVLCAVESMPTQMRASALGSCSMIARVGGIFAPLLVFFNEKWRASAYLTVATIGSCNLLTSYIWLIDTKGVDLDAVNLGVDISEKENDENENEKGENINGDNVKFIPNEHG</sequence>
<keyword evidence="4 6" id="KW-0472">Membrane</keyword>
<comment type="subcellular location">
    <subcellularLocation>
        <location evidence="1">Membrane</location>
        <topology evidence="1">Multi-pass membrane protein</topology>
    </subcellularLocation>
</comment>
<dbReference type="Pfam" id="PF07690">
    <property type="entry name" value="MFS_1"/>
    <property type="match status" value="1"/>
</dbReference>
<protein>
    <recommendedName>
        <fullName evidence="7">Major facilitator superfamily (MFS) profile domain-containing protein</fullName>
    </recommendedName>
</protein>
<evidence type="ECO:0000256" key="3">
    <source>
        <dbReference type="ARBA" id="ARBA00022989"/>
    </source>
</evidence>
<evidence type="ECO:0000256" key="1">
    <source>
        <dbReference type="ARBA" id="ARBA00004141"/>
    </source>
</evidence>
<feature type="transmembrane region" description="Helical" evidence="6">
    <location>
        <begin position="181"/>
        <end position="202"/>
    </location>
</feature>
<dbReference type="InterPro" id="IPR020846">
    <property type="entry name" value="MFS_dom"/>
</dbReference>
<dbReference type="InterPro" id="IPR005829">
    <property type="entry name" value="Sugar_transporter_CS"/>
</dbReference>
<feature type="region of interest" description="Disordered" evidence="5">
    <location>
        <begin position="479"/>
        <end position="506"/>
    </location>
</feature>
<dbReference type="AlphaFoldDB" id="A0A6V7VUR5"/>
<feature type="transmembrane region" description="Helical" evidence="6">
    <location>
        <begin position="12"/>
        <end position="38"/>
    </location>
</feature>
<dbReference type="PROSITE" id="PS50850">
    <property type="entry name" value="MFS"/>
    <property type="match status" value="1"/>
</dbReference>
<evidence type="ECO:0000313" key="9">
    <source>
        <dbReference type="Proteomes" id="UP000580250"/>
    </source>
</evidence>
<feature type="transmembrane region" description="Helical" evidence="6">
    <location>
        <begin position="439"/>
        <end position="460"/>
    </location>
</feature>
<feature type="domain" description="Major facilitator superfamily (MFS) profile" evidence="7">
    <location>
        <begin position="1"/>
        <end position="464"/>
    </location>
</feature>